<sequence length="265" mass="28652">MPHTPASLVEESNRLFQHAWTYFVRRMPAGATTRVPGLLIANGRSGLSFMNIAIPTSPVADEADLRARIGLAASHFRKDGVHWLMVISDDVLPGALRERLTNVCVDAGLQYALPMFGMVADVLLDPVRPLPALDMQVVTTAALREAVGDINAAGYAMPGELFRPVTTLPEFWTDMIGVVGIAKGIPVATASVALIDEVAYVALVATDPDHQRKGYAEAVMRRALEESAEAWGERRTVLHATAAGQPVYRRMGYADVVRFDAFAGV</sequence>
<keyword evidence="3" id="KW-1185">Reference proteome</keyword>
<dbReference type="InterPro" id="IPR016181">
    <property type="entry name" value="Acyl_CoA_acyltransferase"/>
</dbReference>
<gene>
    <name evidence="2" type="ORF">LuPra_01975</name>
</gene>
<reference evidence="3" key="2">
    <citation type="submission" date="2016-04" db="EMBL/GenBank/DDBJ databases">
        <title>First Complete Genome Sequence of a Subdivision 6 Acidobacterium.</title>
        <authorList>
            <person name="Huang S."/>
            <person name="Vieira S."/>
            <person name="Bunk B."/>
            <person name="Riedel T."/>
            <person name="Sproeer C."/>
            <person name="Overmann J."/>
        </authorList>
    </citation>
    <scope>NUCLEOTIDE SEQUENCE [LARGE SCALE GENOMIC DNA]</scope>
    <source>
        <strain evidence="3">DSM 100886 HEG_-6_39</strain>
    </source>
</reference>
<evidence type="ECO:0000259" key="1">
    <source>
        <dbReference type="PROSITE" id="PS51186"/>
    </source>
</evidence>
<feature type="domain" description="N-acetyltransferase" evidence="1">
    <location>
        <begin position="141"/>
        <end position="265"/>
    </location>
</feature>
<dbReference type="EMBL" id="CP015136">
    <property type="protein sequence ID" value="AMY08770.1"/>
    <property type="molecule type" value="Genomic_DNA"/>
</dbReference>
<organism evidence="2 3">
    <name type="scientific">Luteitalea pratensis</name>
    <dbReference type="NCBI Taxonomy" id="1855912"/>
    <lineage>
        <taxon>Bacteria</taxon>
        <taxon>Pseudomonadati</taxon>
        <taxon>Acidobacteriota</taxon>
        <taxon>Vicinamibacteria</taxon>
        <taxon>Vicinamibacterales</taxon>
        <taxon>Vicinamibacteraceae</taxon>
        <taxon>Luteitalea</taxon>
    </lineage>
</organism>
<dbReference type="GO" id="GO:0016747">
    <property type="term" value="F:acyltransferase activity, transferring groups other than amino-acyl groups"/>
    <property type="evidence" value="ECO:0007669"/>
    <property type="project" value="InterPro"/>
</dbReference>
<proteinExistence type="predicted"/>
<evidence type="ECO:0000313" key="2">
    <source>
        <dbReference type="EMBL" id="AMY08770.1"/>
    </source>
</evidence>
<dbReference type="AlphaFoldDB" id="A0A143PKJ4"/>
<dbReference type="Gene3D" id="3.40.630.30">
    <property type="match status" value="1"/>
</dbReference>
<dbReference type="RefSeq" id="WP_110170581.1">
    <property type="nucleotide sequence ID" value="NZ_CP015136.1"/>
</dbReference>
<protein>
    <submittedName>
        <fullName evidence="2">Putative acetyltransferase involved in intracellular survival</fullName>
    </submittedName>
</protein>
<dbReference type="CDD" id="cd04301">
    <property type="entry name" value="NAT_SF"/>
    <property type="match status" value="1"/>
</dbReference>
<accession>A0A143PKJ4</accession>
<dbReference type="Pfam" id="PF13527">
    <property type="entry name" value="Acetyltransf_9"/>
    <property type="match status" value="1"/>
</dbReference>
<dbReference type="KEGG" id="abac:LuPra_01975"/>
<dbReference type="SUPFAM" id="SSF55729">
    <property type="entry name" value="Acyl-CoA N-acyltransferases (Nat)"/>
    <property type="match status" value="1"/>
</dbReference>
<keyword evidence="2" id="KW-0808">Transferase</keyword>
<name>A0A143PKJ4_LUTPR</name>
<dbReference type="PROSITE" id="PS51186">
    <property type="entry name" value="GNAT"/>
    <property type="match status" value="1"/>
</dbReference>
<dbReference type="InterPro" id="IPR000182">
    <property type="entry name" value="GNAT_dom"/>
</dbReference>
<reference evidence="2 3" key="1">
    <citation type="journal article" date="2016" name="Genome Announc.">
        <title>First Complete Genome Sequence of a Subdivision 6 Acidobacterium Strain.</title>
        <authorList>
            <person name="Huang S."/>
            <person name="Vieira S."/>
            <person name="Bunk B."/>
            <person name="Riedel T."/>
            <person name="Sproer C."/>
            <person name="Overmann J."/>
        </authorList>
    </citation>
    <scope>NUCLEOTIDE SEQUENCE [LARGE SCALE GENOMIC DNA]</scope>
    <source>
        <strain evidence="3">DSM 100886 HEG_-6_39</strain>
    </source>
</reference>
<dbReference type="OrthoDB" id="1706016at2"/>
<dbReference type="STRING" id="1855912.LuPra_01975"/>
<evidence type="ECO:0000313" key="3">
    <source>
        <dbReference type="Proteomes" id="UP000076079"/>
    </source>
</evidence>
<dbReference type="Proteomes" id="UP000076079">
    <property type="component" value="Chromosome"/>
</dbReference>